<keyword evidence="3" id="KW-1185">Reference proteome</keyword>
<gene>
    <name evidence="2" type="ORF">BT96DRAFT_393219</name>
</gene>
<feature type="region of interest" description="Disordered" evidence="1">
    <location>
        <begin position="109"/>
        <end position="343"/>
    </location>
</feature>
<evidence type="ECO:0000313" key="2">
    <source>
        <dbReference type="EMBL" id="KAE9389638.1"/>
    </source>
</evidence>
<feature type="compositionally biased region" description="Low complexity" evidence="1">
    <location>
        <begin position="446"/>
        <end position="456"/>
    </location>
</feature>
<evidence type="ECO:0000256" key="1">
    <source>
        <dbReference type="SAM" id="MobiDB-lite"/>
    </source>
</evidence>
<feature type="compositionally biased region" description="Low complexity" evidence="1">
    <location>
        <begin position="126"/>
        <end position="154"/>
    </location>
</feature>
<feature type="compositionally biased region" description="Polar residues" evidence="1">
    <location>
        <begin position="191"/>
        <end position="203"/>
    </location>
</feature>
<name>A0A6A4GV47_9AGAR</name>
<dbReference type="Proteomes" id="UP000799118">
    <property type="component" value="Unassembled WGS sequence"/>
</dbReference>
<evidence type="ECO:0000313" key="3">
    <source>
        <dbReference type="Proteomes" id="UP000799118"/>
    </source>
</evidence>
<dbReference type="EMBL" id="ML769688">
    <property type="protein sequence ID" value="KAE9389638.1"/>
    <property type="molecule type" value="Genomic_DNA"/>
</dbReference>
<dbReference type="CDD" id="cd22265">
    <property type="entry name" value="UDM1_RNF168"/>
    <property type="match status" value="1"/>
</dbReference>
<dbReference type="AlphaFoldDB" id="A0A6A4GV47"/>
<sequence length="509" mass="55732">MLRRLSDANPQPSEAESIIAFSRRHTQHAPNTLPANFDMIDAKALPTSDHTSSFSIGLRSWTARPCFEDRFSVWTAVDGNITCQRISNSPGFALASLEFSQSIEASADIYGDHPQPASAELRFPPVSTSDDGTASSSSSHVSSSASNTRSNPSPQLLGPSPLRNQASTSSSSKSPRKEPSLLVVPPAAEPNKNTSPVSPTSPRQFEEERARIDEERKQRDAERRKWEQERMAWEKEKRAIEEERKRKLFAEEFAASRQRAESSRMGMRVSPSSPSLTKLPRGVEAPPSPRRNASESFVSPAGLRPPSVASGTGFYLPTSRPSSIHSSSEDVRNSRPMSTAFYVPPVPPIPQFYPHPSGFPVDMPLLPPTAPFMVNQYSRRQSQSPQSSSRQRVPSNSSNDSLNRQSAHGPRGSSPASRKASSSSLSASPHRTHQRRTSDDNTRRVSTYSSSPHSSSGHLPRGRSTNPAHSQQMESPWTAPPMSRGGFPSSTGVNTVTRHTPSRRQTTFS</sequence>
<reference evidence="2" key="1">
    <citation type="journal article" date="2019" name="Environ. Microbiol.">
        <title>Fungal ecological strategies reflected in gene transcription - a case study of two litter decomposers.</title>
        <authorList>
            <person name="Barbi F."/>
            <person name="Kohler A."/>
            <person name="Barry K."/>
            <person name="Baskaran P."/>
            <person name="Daum C."/>
            <person name="Fauchery L."/>
            <person name="Ihrmark K."/>
            <person name="Kuo A."/>
            <person name="LaButti K."/>
            <person name="Lipzen A."/>
            <person name="Morin E."/>
            <person name="Grigoriev I.V."/>
            <person name="Henrissat B."/>
            <person name="Lindahl B."/>
            <person name="Martin F."/>
        </authorList>
    </citation>
    <scope>NUCLEOTIDE SEQUENCE</scope>
    <source>
        <strain evidence="2">JB14</strain>
    </source>
</reference>
<feature type="compositionally biased region" description="Basic and acidic residues" evidence="1">
    <location>
        <begin position="204"/>
        <end position="250"/>
    </location>
</feature>
<protein>
    <submittedName>
        <fullName evidence="2">Uncharacterized protein</fullName>
    </submittedName>
</protein>
<feature type="compositionally biased region" description="Polar residues" evidence="1">
    <location>
        <begin position="488"/>
        <end position="509"/>
    </location>
</feature>
<organism evidence="2 3">
    <name type="scientific">Gymnopus androsaceus JB14</name>
    <dbReference type="NCBI Taxonomy" id="1447944"/>
    <lineage>
        <taxon>Eukaryota</taxon>
        <taxon>Fungi</taxon>
        <taxon>Dikarya</taxon>
        <taxon>Basidiomycota</taxon>
        <taxon>Agaricomycotina</taxon>
        <taxon>Agaricomycetes</taxon>
        <taxon>Agaricomycetidae</taxon>
        <taxon>Agaricales</taxon>
        <taxon>Marasmiineae</taxon>
        <taxon>Omphalotaceae</taxon>
        <taxon>Gymnopus</taxon>
    </lineage>
</organism>
<dbReference type="OrthoDB" id="428577at2759"/>
<feature type="region of interest" description="Disordered" evidence="1">
    <location>
        <begin position="377"/>
        <end position="509"/>
    </location>
</feature>
<feature type="compositionally biased region" description="Polar residues" evidence="1">
    <location>
        <begin position="463"/>
        <end position="475"/>
    </location>
</feature>
<feature type="compositionally biased region" description="Low complexity" evidence="1">
    <location>
        <begin position="378"/>
        <end position="399"/>
    </location>
</feature>
<feature type="compositionally biased region" description="Low complexity" evidence="1">
    <location>
        <begin position="410"/>
        <end position="429"/>
    </location>
</feature>
<accession>A0A6A4GV47</accession>
<proteinExistence type="predicted"/>